<name>A0A379AE33_ENTAG</name>
<keyword evidence="3" id="KW-1185">Reference proteome</keyword>
<protein>
    <submittedName>
        <fullName evidence="2">Uncharacterized protein</fullName>
    </submittedName>
</protein>
<proteinExistence type="predicted"/>
<gene>
    <name evidence="2" type="ORF">NCTC9381_01696</name>
</gene>
<feature type="compositionally biased region" description="Polar residues" evidence="1">
    <location>
        <begin position="55"/>
        <end position="74"/>
    </location>
</feature>
<dbReference type="EMBL" id="UGSO01000001">
    <property type="protein sequence ID" value="SUB15802.1"/>
    <property type="molecule type" value="Genomic_DNA"/>
</dbReference>
<feature type="region of interest" description="Disordered" evidence="1">
    <location>
        <begin position="48"/>
        <end position="179"/>
    </location>
</feature>
<evidence type="ECO:0000313" key="2">
    <source>
        <dbReference type="EMBL" id="SUB15802.1"/>
    </source>
</evidence>
<feature type="region of interest" description="Disordered" evidence="1">
    <location>
        <begin position="1"/>
        <end position="30"/>
    </location>
</feature>
<feature type="compositionally biased region" description="Polar residues" evidence="1">
    <location>
        <begin position="208"/>
        <end position="226"/>
    </location>
</feature>
<organism evidence="2 3">
    <name type="scientific">Enterobacter agglomerans</name>
    <name type="common">Erwinia herbicola</name>
    <name type="synonym">Pantoea agglomerans</name>
    <dbReference type="NCBI Taxonomy" id="549"/>
    <lineage>
        <taxon>Bacteria</taxon>
        <taxon>Pseudomonadati</taxon>
        <taxon>Pseudomonadota</taxon>
        <taxon>Gammaproteobacteria</taxon>
        <taxon>Enterobacterales</taxon>
        <taxon>Erwiniaceae</taxon>
        <taxon>Pantoea</taxon>
        <taxon>Pantoea agglomerans group</taxon>
    </lineage>
</organism>
<sequence>MHAHISLKRHHNPNKKGLLCPKSKASGPRWRGRSAWMREPFAIGHSSPFDGSHLTAISQPFSRPASKTSNNTPIPSKRHPNPTKKGLLCPKSKASGPRWRGRSAWMRESFAIGHSGPFGGSQLTATSHQPPATSHQPPATSHQPFSRPASHTSNNTPIPSKRHPNPNKKGLLCPKSKASTPGMAWPIRMDAGILCDRAQWALRRLPTHSHQPPATSNQQPATSLQQPASSPKLPAPSPSHKKKRQAGFPLTCRFCNELQLTPDKLLFVFSRVVFVFCIRFRRNLFIVVLCFRRDIFLAFRHATVD</sequence>
<feature type="compositionally biased region" description="Polar residues" evidence="1">
    <location>
        <begin position="121"/>
        <end position="158"/>
    </location>
</feature>
<evidence type="ECO:0000256" key="1">
    <source>
        <dbReference type="SAM" id="MobiDB-lite"/>
    </source>
</evidence>
<dbReference type="Proteomes" id="UP000254640">
    <property type="component" value="Unassembled WGS sequence"/>
</dbReference>
<feature type="region of interest" description="Disordered" evidence="1">
    <location>
        <begin position="207"/>
        <end position="244"/>
    </location>
</feature>
<accession>A0A379AE33</accession>
<reference evidence="2 3" key="1">
    <citation type="submission" date="2018-06" db="EMBL/GenBank/DDBJ databases">
        <authorList>
            <consortium name="Pathogen Informatics"/>
            <person name="Doyle S."/>
        </authorList>
    </citation>
    <scope>NUCLEOTIDE SEQUENCE [LARGE SCALE GENOMIC DNA]</scope>
    <source>
        <strain evidence="2 3">NCTC9381</strain>
    </source>
</reference>
<feature type="compositionally biased region" description="Basic residues" evidence="1">
    <location>
        <begin position="1"/>
        <end position="14"/>
    </location>
</feature>
<evidence type="ECO:0000313" key="3">
    <source>
        <dbReference type="Proteomes" id="UP000254640"/>
    </source>
</evidence>
<dbReference type="AlphaFoldDB" id="A0A379AE33"/>